<sequence length="1785" mass="198326">MPTMRLTSLQGQLAEIAAKSTRQLDLKAQKAAHAKSLLFEPKVAASQSFDAVYLVCYEGFRDLCALDHRFTPFARTLFSEQSKVEDRTQMTKAENQELDSVLEAFIALVGPRLLLKPAEKALEWLVRRFRVHEHNTQCLVLTYLPYHNTPQFLSLLSILPSSPPPALRFLFSYITPPKNPPRQTIVYTAAHTPAFFNALQNHVVKVLQAGYQNPPLLSFWSGITTQAIDATLESSLSGRKGVQDQRMDEILLRILPVLNECLKSSTAQEAVLGSYMIIIILATKGAFEDKVLDSLMEAVVLSQEEETMESSLMCLAIVAEERSQAHLPASVVKRVLKTPDLYRKLQSLADKCRVGRLTLGCALGALHRLSYATNSTEFQLFFQNAMDPHLLDDSQVEISLSSLLRLLRKIVPGSTQHRELLDLIAKLTESSPVSAKLQTMLHARKAVFESLGVVLSPLVDTSETSDDNTDEDMADAERAPAHINSQTQISLPDISESSFLDTVPPKSLDEATSAFEQAVIQGDQLSHFLSRPALRRDEGFQGTLFPSFMIRLWCGPNSNRVRLAALRATTSLVEEVDSTVDFQVLIPYLLYALSDPSSDVRRAAATCTVTLAENTKAMTDWPGIHIWGSSDLYGANTSKVCLLAPEQTAKFFASVLVPILEECAMDSEYAITSIRTLLQGTQISKDKSAKGLKSTERSLYLAFLSSHVAVTPLLRLRLRILPLFESSENSFVNIRFNTLFPLVRNWCSLTSSDTRITCNLEKLDVSDVDRAHLNVLVPRDSESASLLRNILQGKFNEGRMDLQGAAFDRLNTIWLSLRSEDRLSLAQCLLDLALKEKHTNKLDEVRKERSLETLRDIELGTNILTAFIESVPATTRMPEGPPATKRRKTSRSEMARVELQSPHETAVVLRRLTLVLELVQGSNPSNHPALFKSLFAILGELQQLKQQSGSNLAYLQSLVLDSLSPIVDKLKNKDPAEYRSSVRADLLIDCIRHSTNHQVQNAALLLIGSLASWVPELVLHNLMPIFTFIGSSLVRQDDGYSAHVVDQTISQVVPQLAASLKTKSRDFLTGVADLLLSFTAAFEHIPQPRRLKLFSELARTLGPEDSLYAIIALLVDRYPSGTSGRKLITQLLKQFDPMATLQTFKGYLALVIEAASPKPKISNTLFGLNEKKPSQVEDALTNLISSLADLAVDGALRSHIVQAFVKRADSAEARSVFAEILEATIQLSKKVVGKPGLYQSCSRVLANCLDLLPTLDLIKSAELLLRNADHQVQIAAIKSVEVRAGKVSQNEQTSVSAILSFLPAIRVVLQKSQDIDVKITSVSCTDRIVERFGKKDPPAVAAIAQTIASPHSLASGDDRLRILSLLCLASIVPVVEGDEAISLLPIVLPKAFQYLEESIDRKNDGLHNAVFALLSDIVEHLAFMFSGEYMSRALELSHRSALSQLSEACDQDRLQFYRTIARCVGAKEIFTSLGTTLPHALGEGYKAFHEHLELLLLAIENHDKSTVIRASPALFSLLLRAFDLRQAINQIHNEDAYSEGTLDRLEDSLVEAVISMTLKLNDATFRPFFVQLVKWADPLSIERISHGIARSVTFFKFMTAFFDRFKSIVTSYASYIVKPASLLLEHLVTYGDEHGLRQPLLGALQKSFQYDQDGFWQAPSHYGTILHPLLKQLTISATAEITNDIIPAITELATASSSFSNHREINAILLKYMRAEETQTRLATVMCEQSLTKRLGEEWLGLLPEMLPFISELREDDDEIVERETQRWILMVEEVLGEGLEDMLQ</sequence>
<organism evidence="1 2">
    <name type="scientific">Lindgomyces ingoldianus</name>
    <dbReference type="NCBI Taxonomy" id="673940"/>
    <lineage>
        <taxon>Eukaryota</taxon>
        <taxon>Fungi</taxon>
        <taxon>Dikarya</taxon>
        <taxon>Ascomycota</taxon>
        <taxon>Pezizomycotina</taxon>
        <taxon>Dothideomycetes</taxon>
        <taxon>Pleosporomycetidae</taxon>
        <taxon>Pleosporales</taxon>
        <taxon>Lindgomycetaceae</taxon>
        <taxon>Lindgomyces</taxon>
    </lineage>
</organism>
<proteinExistence type="predicted"/>
<dbReference type="Proteomes" id="UP000799755">
    <property type="component" value="Unassembled WGS sequence"/>
</dbReference>
<evidence type="ECO:0000313" key="2">
    <source>
        <dbReference type="Proteomes" id="UP000799755"/>
    </source>
</evidence>
<accession>A0ACB6QRW0</accession>
<gene>
    <name evidence="1" type="ORF">BDR25DRAFT_263051</name>
</gene>
<evidence type="ECO:0000313" key="1">
    <source>
        <dbReference type="EMBL" id="KAF2469723.1"/>
    </source>
</evidence>
<protein>
    <submittedName>
        <fullName evidence="1">Uncharacterized protein</fullName>
    </submittedName>
</protein>
<keyword evidence="2" id="KW-1185">Reference proteome</keyword>
<dbReference type="EMBL" id="MU003510">
    <property type="protein sequence ID" value="KAF2469723.1"/>
    <property type="molecule type" value="Genomic_DNA"/>
</dbReference>
<name>A0ACB6QRW0_9PLEO</name>
<reference evidence="1" key="1">
    <citation type="journal article" date="2020" name="Stud. Mycol.">
        <title>101 Dothideomycetes genomes: a test case for predicting lifestyles and emergence of pathogens.</title>
        <authorList>
            <person name="Haridas S."/>
            <person name="Albert R."/>
            <person name="Binder M."/>
            <person name="Bloem J."/>
            <person name="Labutti K."/>
            <person name="Salamov A."/>
            <person name="Andreopoulos B."/>
            <person name="Baker S."/>
            <person name="Barry K."/>
            <person name="Bills G."/>
            <person name="Bluhm B."/>
            <person name="Cannon C."/>
            <person name="Castanera R."/>
            <person name="Culley D."/>
            <person name="Daum C."/>
            <person name="Ezra D."/>
            <person name="Gonzalez J."/>
            <person name="Henrissat B."/>
            <person name="Kuo A."/>
            <person name="Liang C."/>
            <person name="Lipzen A."/>
            <person name="Lutzoni F."/>
            <person name="Magnuson J."/>
            <person name="Mondo S."/>
            <person name="Nolan M."/>
            <person name="Ohm R."/>
            <person name="Pangilinan J."/>
            <person name="Park H.-J."/>
            <person name="Ramirez L."/>
            <person name="Alfaro M."/>
            <person name="Sun H."/>
            <person name="Tritt A."/>
            <person name="Yoshinaga Y."/>
            <person name="Zwiers L.-H."/>
            <person name="Turgeon B."/>
            <person name="Goodwin S."/>
            <person name="Spatafora J."/>
            <person name="Crous P."/>
            <person name="Grigoriev I."/>
        </authorList>
    </citation>
    <scope>NUCLEOTIDE SEQUENCE</scope>
    <source>
        <strain evidence="1">ATCC 200398</strain>
    </source>
</reference>
<comment type="caution">
    <text evidence="1">The sequence shown here is derived from an EMBL/GenBank/DDBJ whole genome shotgun (WGS) entry which is preliminary data.</text>
</comment>